<sequence>MGTDQIRRWESGALAHAVTDPFGQGPLPWLRDSENYFDDTGRVVPWYVDHVQHSGAIDRATGRVRAKGPARIPGPRTADDVHRQIKGFPSASAAAPGEAIDFRITVDPPQQFSVDIYRIGYYEGAGALKITTSPRLSGIVQPPPLTADRTVSCHHWWLSWRLQIPSYWKPGAYVAVLTTVDGYRSHIPFTVRDPRPADLLLVLPDLTWQAYNLYPEDGRTGASLYHAWDEQGKLLGESEAAITVSFDRPYAGAGLPLHVGHAYDFIRWAERYGYDLAYAEMSDLHAGRVDPTRYRGWSFPATTSTGRRRCVAPWNRPATAAPRWSSSPPTPCTGRSSSPPRPPVRTGC</sequence>
<feature type="region of interest" description="Disordered" evidence="1">
    <location>
        <begin position="317"/>
        <end position="348"/>
    </location>
</feature>
<dbReference type="InterPro" id="IPR046540">
    <property type="entry name" value="DMFA2_C"/>
</dbReference>
<evidence type="ECO:0000259" key="2">
    <source>
        <dbReference type="Pfam" id="PF20254"/>
    </source>
</evidence>
<feature type="domain" description="N,N-dimethylformamidase beta subunit-like C-terminal" evidence="2">
    <location>
        <begin position="114"/>
        <end position="296"/>
    </location>
</feature>
<accession>A0A499UXZ2</accession>
<feature type="compositionally biased region" description="Pro residues" evidence="1">
    <location>
        <begin position="339"/>
        <end position="348"/>
    </location>
</feature>
<dbReference type="AlphaFoldDB" id="A0A499UXZ2"/>
<dbReference type="Pfam" id="PF20254">
    <property type="entry name" value="DMFA2_C"/>
    <property type="match status" value="1"/>
</dbReference>
<dbReference type="Proteomes" id="UP000463951">
    <property type="component" value="Chromosome"/>
</dbReference>
<organism evidence="3 4">
    <name type="scientific">Streptomyces antimycoticus</name>
    <dbReference type="NCBI Taxonomy" id="68175"/>
    <lineage>
        <taxon>Bacteria</taxon>
        <taxon>Bacillati</taxon>
        <taxon>Actinomycetota</taxon>
        <taxon>Actinomycetes</taxon>
        <taxon>Kitasatosporales</taxon>
        <taxon>Streptomycetaceae</taxon>
        <taxon>Streptomyces</taxon>
        <taxon>Streptomyces violaceusniger group</taxon>
    </lineage>
</organism>
<evidence type="ECO:0000313" key="4">
    <source>
        <dbReference type="Proteomes" id="UP000463951"/>
    </source>
</evidence>
<evidence type="ECO:0000313" key="3">
    <source>
        <dbReference type="EMBL" id="BBJ42141.1"/>
    </source>
</evidence>
<evidence type="ECO:0000256" key="1">
    <source>
        <dbReference type="SAM" id="MobiDB-lite"/>
    </source>
</evidence>
<name>A0A499UXZ2_9ACTN</name>
<gene>
    <name evidence="3" type="ORF">SSPO_048590</name>
</gene>
<reference evidence="3 4" key="1">
    <citation type="journal article" date="2020" name="Int. J. Syst. Evol. Microbiol.">
        <title>Reclassification of Streptomyces castelarensis and Streptomyces sporoclivatus as later heterotypic synonyms of Streptomyces antimycoticus.</title>
        <authorList>
            <person name="Komaki H."/>
            <person name="Tamura T."/>
        </authorList>
    </citation>
    <scope>NUCLEOTIDE SEQUENCE [LARGE SCALE GENOMIC DNA]</scope>
    <source>
        <strain evidence="3 4">NBRC 100767</strain>
    </source>
</reference>
<protein>
    <recommendedName>
        <fullName evidence="2">N,N-dimethylformamidase beta subunit-like C-terminal domain-containing protein</fullName>
    </recommendedName>
</protein>
<dbReference type="EMBL" id="AP019620">
    <property type="protein sequence ID" value="BBJ42141.1"/>
    <property type="molecule type" value="Genomic_DNA"/>
</dbReference>
<proteinExistence type="predicted"/>